<dbReference type="Proteomes" id="UP000251960">
    <property type="component" value="Chromosome 6"/>
</dbReference>
<dbReference type="AlphaFoldDB" id="A0A3L6EE91"/>
<protein>
    <submittedName>
        <fullName evidence="1">Uncharacterized protein</fullName>
    </submittedName>
</protein>
<name>A0A3L6EE91_MAIZE</name>
<sequence length="85" mass="10266">MLEEKKIIIMNFFGHELDLNPDQIKPGLDIWRLSTVKKKNKHRQSRRMLTVTRFRRGYNSSISEMGKRQFQVFHHSHILFLPQCK</sequence>
<accession>A0A3L6EE91</accession>
<evidence type="ECO:0000313" key="1">
    <source>
        <dbReference type="EMBL" id="PWZ17547.1"/>
    </source>
</evidence>
<proteinExistence type="predicted"/>
<dbReference type="EMBL" id="NCVQ01000007">
    <property type="protein sequence ID" value="PWZ17547.1"/>
    <property type="molecule type" value="Genomic_DNA"/>
</dbReference>
<gene>
    <name evidence="1" type="ORF">Zm00014a_024432</name>
</gene>
<comment type="caution">
    <text evidence="1">The sequence shown here is derived from an EMBL/GenBank/DDBJ whole genome shotgun (WGS) entry which is preliminary data.</text>
</comment>
<organism evidence="1">
    <name type="scientific">Zea mays</name>
    <name type="common">Maize</name>
    <dbReference type="NCBI Taxonomy" id="4577"/>
    <lineage>
        <taxon>Eukaryota</taxon>
        <taxon>Viridiplantae</taxon>
        <taxon>Streptophyta</taxon>
        <taxon>Embryophyta</taxon>
        <taxon>Tracheophyta</taxon>
        <taxon>Spermatophyta</taxon>
        <taxon>Magnoliopsida</taxon>
        <taxon>Liliopsida</taxon>
        <taxon>Poales</taxon>
        <taxon>Poaceae</taxon>
        <taxon>PACMAD clade</taxon>
        <taxon>Panicoideae</taxon>
        <taxon>Andropogonodae</taxon>
        <taxon>Andropogoneae</taxon>
        <taxon>Tripsacinae</taxon>
        <taxon>Zea</taxon>
    </lineage>
</organism>
<reference evidence="1" key="1">
    <citation type="journal article" date="2018" name="Nat. Genet.">
        <title>Extensive intraspecific gene order and gene structural variations between Mo17 and other maize genomes.</title>
        <authorList>
            <person name="Sun S."/>
            <person name="Zhou Y."/>
            <person name="Chen J."/>
            <person name="Shi J."/>
            <person name="Zhao H."/>
            <person name="Zhao H."/>
            <person name="Song W."/>
            <person name="Zhang M."/>
            <person name="Cui Y."/>
            <person name="Dong X."/>
            <person name="Liu H."/>
            <person name="Ma X."/>
            <person name="Jiao Y."/>
            <person name="Wang B."/>
            <person name="Wei X."/>
            <person name="Stein J.C."/>
            <person name="Glaubitz J.C."/>
            <person name="Lu F."/>
            <person name="Yu G."/>
            <person name="Liang C."/>
            <person name="Fengler K."/>
            <person name="Li B."/>
            <person name="Rafalski A."/>
            <person name="Schnable P.S."/>
            <person name="Ware D.H."/>
            <person name="Buckler E.S."/>
            <person name="Lai J."/>
        </authorList>
    </citation>
    <scope>NUCLEOTIDE SEQUENCE [LARGE SCALE GENOMIC DNA]</scope>
    <source>
        <tissue evidence="1">Seedling</tissue>
    </source>
</reference>